<dbReference type="PANTHER" id="PTHR45526">
    <property type="entry name" value="TRANSCRIPTIONAL REGULATORY PROTEIN DPIA"/>
    <property type="match status" value="1"/>
</dbReference>
<proteinExistence type="predicted"/>
<comment type="caution">
    <text evidence="12">The sequence shown here is derived from an EMBL/GenBank/DDBJ whole genome shotgun (WGS) entry which is preliminary data.</text>
</comment>
<keyword evidence="2 9" id="KW-0963">Cytoplasm</keyword>
<dbReference type="EMBL" id="PPCV01000008">
    <property type="protein sequence ID" value="RXW31509.1"/>
    <property type="molecule type" value="Genomic_DNA"/>
</dbReference>
<evidence type="ECO:0000256" key="2">
    <source>
        <dbReference type="ARBA" id="ARBA00022490"/>
    </source>
</evidence>
<evidence type="ECO:0000256" key="1">
    <source>
        <dbReference type="ARBA" id="ARBA00004496"/>
    </source>
</evidence>
<accession>A0A4Q2EEA5</accession>
<sequence length="227" mass="24543">MTEVRVLIVEDEALVADAHRDYVERVEGFVVVGVAETVQEAVRALAHQPVDLVLLDLNLPDGSGLEVLQGVRAAGRPVDIMTITAAREVEPVRTAVTLGVVGYLLKPFTFADLRDRLEAYRRYRDGLAGAPSASQAAVDAMFGELRRPTDPGNAPKGLDRGVLEEVIALLRDAGATGRSASEVGVAVGLSRVTARRYLQYLTEQGRALRSQRLGGSGRPEVLFTWRV</sequence>
<evidence type="ECO:0000256" key="8">
    <source>
        <dbReference type="ARBA" id="ARBA00023163"/>
    </source>
</evidence>
<dbReference type="RefSeq" id="WP_129459394.1">
    <property type="nucleotide sequence ID" value="NZ_PPCV01000008.1"/>
</dbReference>
<reference evidence="12 13" key="1">
    <citation type="submission" date="2018-01" db="EMBL/GenBank/DDBJ databases">
        <title>Lactibacter flavus gen. nov., sp. nov., a novel bacterium of the family Propionibacteriaceae isolated from raw milk and dairy products.</title>
        <authorList>
            <person name="Wenning M."/>
            <person name="Breitenwieser F."/>
            <person name="Huptas C."/>
            <person name="von Neubeck M."/>
            <person name="Busse H.-J."/>
            <person name="Scherer S."/>
        </authorList>
    </citation>
    <scope>NUCLEOTIDE SEQUENCE [LARGE SCALE GENOMIC DNA]</scope>
    <source>
        <strain evidence="12 13">VG341</strain>
    </source>
</reference>
<dbReference type="AlphaFoldDB" id="A0A4Q2EEA5"/>
<keyword evidence="3 10" id="KW-0597">Phosphoprotein</keyword>
<protein>
    <recommendedName>
        <fullName evidence="9">Transcriptional regulatory protein</fullName>
    </recommendedName>
</protein>
<evidence type="ECO:0000256" key="6">
    <source>
        <dbReference type="ARBA" id="ARBA00023125"/>
    </source>
</evidence>
<dbReference type="Pfam" id="PF00072">
    <property type="entry name" value="Response_reg"/>
    <property type="match status" value="1"/>
</dbReference>
<keyword evidence="4 9" id="KW-0902">Two-component regulatory system</keyword>
<keyword evidence="7 9" id="KW-0010">Activator</keyword>
<keyword evidence="6 9" id="KW-0238">DNA-binding</keyword>
<dbReference type="PIRSF" id="PIRSF006171">
    <property type="entry name" value="RR_citrat_malat"/>
    <property type="match status" value="1"/>
</dbReference>
<dbReference type="InterPro" id="IPR051271">
    <property type="entry name" value="2C-system_Tx_regulators"/>
</dbReference>
<dbReference type="InterPro" id="IPR024187">
    <property type="entry name" value="Sig_transdc_resp-reg_cit/mal"/>
</dbReference>
<evidence type="ECO:0000256" key="9">
    <source>
        <dbReference type="PIRNR" id="PIRNR006171"/>
    </source>
</evidence>
<dbReference type="PROSITE" id="PS50110">
    <property type="entry name" value="RESPONSE_REGULATORY"/>
    <property type="match status" value="1"/>
</dbReference>
<keyword evidence="13" id="KW-1185">Reference proteome</keyword>
<dbReference type="PANTHER" id="PTHR45526:SF1">
    <property type="entry name" value="TRANSCRIPTIONAL REGULATORY PROTEIN DCUR-RELATED"/>
    <property type="match status" value="1"/>
</dbReference>
<dbReference type="OrthoDB" id="7187989at2"/>
<dbReference type="SUPFAM" id="SSF52172">
    <property type="entry name" value="CheY-like"/>
    <property type="match status" value="1"/>
</dbReference>
<dbReference type="GO" id="GO:0003677">
    <property type="term" value="F:DNA binding"/>
    <property type="evidence" value="ECO:0007669"/>
    <property type="project" value="UniProtKB-KW"/>
</dbReference>
<evidence type="ECO:0000256" key="3">
    <source>
        <dbReference type="ARBA" id="ARBA00022553"/>
    </source>
</evidence>
<evidence type="ECO:0000256" key="4">
    <source>
        <dbReference type="ARBA" id="ARBA00023012"/>
    </source>
</evidence>
<dbReference type="GO" id="GO:0003700">
    <property type="term" value="F:DNA-binding transcription factor activity"/>
    <property type="evidence" value="ECO:0007669"/>
    <property type="project" value="InterPro"/>
</dbReference>
<dbReference type="Proteomes" id="UP000290624">
    <property type="component" value="Unassembled WGS sequence"/>
</dbReference>
<keyword evidence="8 9" id="KW-0804">Transcription</keyword>
<evidence type="ECO:0000313" key="12">
    <source>
        <dbReference type="EMBL" id="RXW31509.1"/>
    </source>
</evidence>
<dbReference type="InterPro" id="IPR001789">
    <property type="entry name" value="Sig_transdc_resp-reg_receiver"/>
</dbReference>
<dbReference type="SMART" id="SM00448">
    <property type="entry name" value="REC"/>
    <property type="match status" value="1"/>
</dbReference>
<comment type="subcellular location">
    <subcellularLocation>
        <location evidence="1 9">Cytoplasm</location>
    </subcellularLocation>
</comment>
<feature type="domain" description="Response regulatory" evidence="11">
    <location>
        <begin position="5"/>
        <end position="121"/>
    </location>
</feature>
<evidence type="ECO:0000256" key="10">
    <source>
        <dbReference type="PROSITE-ProRule" id="PRU00169"/>
    </source>
</evidence>
<gene>
    <name evidence="12" type="ORF">C1706_11565</name>
</gene>
<organism evidence="12 13">
    <name type="scientific">Propioniciclava flava</name>
    <dbReference type="NCBI Taxonomy" id="2072026"/>
    <lineage>
        <taxon>Bacteria</taxon>
        <taxon>Bacillati</taxon>
        <taxon>Actinomycetota</taxon>
        <taxon>Actinomycetes</taxon>
        <taxon>Propionibacteriales</taxon>
        <taxon>Propionibacteriaceae</taxon>
        <taxon>Propioniciclava</taxon>
    </lineage>
</organism>
<name>A0A4Q2EEA5_9ACTN</name>
<dbReference type="GO" id="GO:0005737">
    <property type="term" value="C:cytoplasm"/>
    <property type="evidence" value="ECO:0007669"/>
    <property type="project" value="UniProtKB-SubCell"/>
</dbReference>
<dbReference type="Gene3D" id="3.40.50.2300">
    <property type="match status" value="1"/>
</dbReference>
<dbReference type="InterPro" id="IPR011006">
    <property type="entry name" value="CheY-like_superfamily"/>
</dbReference>
<evidence type="ECO:0000259" key="11">
    <source>
        <dbReference type="PROSITE" id="PS50110"/>
    </source>
</evidence>
<dbReference type="GO" id="GO:0000156">
    <property type="term" value="F:phosphorelay response regulator activity"/>
    <property type="evidence" value="ECO:0007669"/>
    <property type="project" value="TreeGrafter"/>
</dbReference>
<feature type="modified residue" description="4-aspartylphosphate" evidence="10">
    <location>
        <position position="56"/>
    </location>
</feature>
<evidence type="ECO:0000256" key="7">
    <source>
        <dbReference type="ARBA" id="ARBA00023159"/>
    </source>
</evidence>
<keyword evidence="5 9" id="KW-0805">Transcription regulation</keyword>
<evidence type="ECO:0000313" key="13">
    <source>
        <dbReference type="Proteomes" id="UP000290624"/>
    </source>
</evidence>
<evidence type="ECO:0000256" key="5">
    <source>
        <dbReference type="ARBA" id="ARBA00023015"/>
    </source>
</evidence>